<dbReference type="PIRSF" id="PIRSF000194">
    <property type="entry name" value="DHFR"/>
    <property type="match status" value="1"/>
</dbReference>
<evidence type="ECO:0000256" key="2">
    <source>
        <dbReference type="ARBA" id="ARBA00009539"/>
    </source>
</evidence>
<keyword evidence="5 8" id="KW-0521">NADP</keyword>
<dbReference type="EMBL" id="BAAADG010000018">
    <property type="protein sequence ID" value="GAA0231858.1"/>
    <property type="molecule type" value="Genomic_DNA"/>
</dbReference>
<protein>
    <recommendedName>
        <fullName evidence="3 8">Dihydrofolate reductase</fullName>
        <ecNumber evidence="3 8">1.5.1.3</ecNumber>
    </recommendedName>
</protein>
<evidence type="ECO:0000313" key="11">
    <source>
        <dbReference type="EMBL" id="GAA0231858.1"/>
    </source>
</evidence>
<reference evidence="12" key="1">
    <citation type="journal article" date="2019" name="Int. J. Syst. Evol. Microbiol.">
        <title>The Global Catalogue of Microorganisms (GCM) 10K type strain sequencing project: providing services to taxonomists for standard genome sequencing and annotation.</title>
        <authorList>
            <consortium name="The Broad Institute Genomics Platform"/>
            <consortium name="The Broad Institute Genome Sequencing Center for Infectious Disease"/>
            <person name="Wu L."/>
            <person name="Ma J."/>
        </authorList>
    </citation>
    <scope>NUCLEOTIDE SEQUENCE [LARGE SCALE GENOMIC DNA]</scope>
    <source>
        <strain evidence="12">JCM 6886</strain>
    </source>
</reference>
<comment type="caution">
    <text evidence="11">The sequence shown here is derived from an EMBL/GenBank/DDBJ whole genome shotgun (WGS) entry which is preliminary data.</text>
</comment>
<dbReference type="InterPro" id="IPR012259">
    <property type="entry name" value="DHFR"/>
</dbReference>
<comment type="pathway">
    <text evidence="1 8">Cofactor biosynthesis; tetrahydrofolate biosynthesis; 5,6,7,8-tetrahydrofolate from 7,8-dihydrofolate: step 1/1.</text>
</comment>
<organism evidence="11 12">
    <name type="scientific">Methylophaga marina</name>
    <dbReference type="NCBI Taxonomy" id="45495"/>
    <lineage>
        <taxon>Bacteria</taxon>
        <taxon>Pseudomonadati</taxon>
        <taxon>Pseudomonadota</taxon>
        <taxon>Gammaproteobacteria</taxon>
        <taxon>Thiotrichales</taxon>
        <taxon>Piscirickettsiaceae</taxon>
        <taxon>Methylophaga</taxon>
    </lineage>
</organism>
<evidence type="ECO:0000259" key="10">
    <source>
        <dbReference type="PROSITE" id="PS51330"/>
    </source>
</evidence>
<evidence type="ECO:0000256" key="7">
    <source>
        <dbReference type="ARBA" id="ARBA00025067"/>
    </source>
</evidence>
<dbReference type="RefSeq" id="WP_286305961.1">
    <property type="nucleotide sequence ID" value="NZ_AP027741.1"/>
</dbReference>
<comment type="catalytic activity">
    <reaction evidence="8">
        <text>(6S)-5,6,7,8-tetrahydrofolate + NADP(+) = 7,8-dihydrofolate + NADPH + H(+)</text>
        <dbReference type="Rhea" id="RHEA:15009"/>
        <dbReference type="ChEBI" id="CHEBI:15378"/>
        <dbReference type="ChEBI" id="CHEBI:57451"/>
        <dbReference type="ChEBI" id="CHEBI:57453"/>
        <dbReference type="ChEBI" id="CHEBI:57783"/>
        <dbReference type="ChEBI" id="CHEBI:58349"/>
        <dbReference type="EC" id="1.5.1.3"/>
    </reaction>
</comment>
<dbReference type="PROSITE" id="PS51330">
    <property type="entry name" value="DHFR_2"/>
    <property type="match status" value="1"/>
</dbReference>
<sequence>MKIAMIVAMDEQGVIGKDNDLPWKISADLQFFKRTTMGKPIIMGRNTHESIGRPLPGRRNIVVTTQQGYIAQGCEVVHSVEQALEECKDVDEVMIMGGASLYKQCFPLCDKLYITQVHTTIDGGDTWFPEWDRSDWTLLSSEDYQADEKNQYDYSFRLFKRIQNV</sequence>
<evidence type="ECO:0000256" key="3">
    <source>
        <dbReference type="ARBA" id="ARBA00012856"/>
    </source>
</evidence>
<comment type="function">
    <text evidence="7 8">Key enzyme in folate metabolism. Catalyzes an essential reaction for de novo glycine and purine synthesis, and for DNA precursor synthesis.</text>
</comment>
<dbReference type="EC" id="1.5.1.3" evidence="3 8"/>
<dbReference type="InterPro" id="IPR024072">
    <property type="entry name" value="DHFR-like_dom_sf"/>
</dbReference>
<dbReference type="InterPro" id="IPR001796">
    <property type="entry name" value="DHFR_dom"/>
</dbReference>
<gene>
    <name evidence="11" type="primary">dfrA</name>
    <name evidence="11" type="ORF">GCM10008964_23800</name>
</gene>
<comment type="similarity">
    <text evidence="2 8 9">Belongs to the dihydrofolate reductase family.</text>
</comment>
<evidence type="ECO:0000256" key="5">
    <source>
        <dbReference type="ARBA" id="ARBA00022857"/>
    </source>
</evidence>
<dbReference type="PROSITE" id="PS00075">
    <property type="entry name" value="DHFR_1"/>
    <property type="match status" value="1"/>
</dbReference>
<feature type="domain" description="DHFR" evidence="10">
    <location>
        <begin position="2"/>
        <end position="161"/>
    </location>
</feature>
<evidence type="ECO:0000256" key="8">
    <source>
        <dbReference type="PIRNR" id="PIRNR000194"/>
    </source>
</evidence>
<keyword evidence="6 8" id="KW-0560">Oxidoreductase</keyword>
<dbReference type="Gene3D" id="3.40.430.10">
    <property type="entry name" value="Dihydrofolate Reductase, subunit A"/>
    <property type="match status" value="1"/>
</dbReference>
<keyword evidence="4 8" id="KW-0554">One-carbon metabolism</keyword>
<evidence type="ECO:0000256" key="9">
    <source>
        <dbReference type="RuleBase" id="RU004474"/>
    </source>
</evidence>
<dbReference type="Proteomes" id="UP001501476">
    <property type="component" value="Unassembled WGS sequence"/>
</dbReference>
<dbReference type="PRINTS" id="PR00070">
    <property type="entry name" value="DHFR"/>
</dbReference>
<dbReference type="CDD" id="cd00209">
    <property type="entry name" value="DHFR"/>
    <property type="match status" value="1"/>
</dbReference>
<dbReference type="PANTHER" id="PTHR48069:SF3">
    <property type="entry name" value="DIHYDROFOLATE REDUCTASE"/>
    <property type="match status" value="1"/>
</dbReference>
<evidence type="ECO:0000256" key="6">
    <source>
        <dbReference type="ARBA" id="ARBA00023002"/>
    </source>
</evidence>
<keyword evidence="12" id="KW-1185">Reference proteome</keyword>
<accession>A0ABP3DH30</accession>
<dbReference type="InterPro" id="IPR017925">
    <property type="entry name" value="DHFR_CS"/>
</dbReference>
<name>A0ABP3DH30_9GAMM</name>
<proteinExistence type="inferred from homology"/>
<evidence type="ECO:0000256" key="1">
    <source>
        <dbReference type="ARBA" id="ARBA00004903"/>
    </source>
</evidence>
<evidence type="ECO:0000256" key="4">
    <source>
        <dbReference type="ARBA" id="ARBA00022563"/>
    </source>
</evidence>
<dbReference type="Pfam" id="PF00186">
    <property type="entry name" value="DHFR_1"/>
    <property type="match status" value="1"/>
</dbReference>
<dbReference type="NCBIfam" id="NF008037">
    <property type="entry name" value="PRK10769.1"/>
    <property type="match status" value="1"/>
</dbReference>
<dbReference type="SUPFAM" id="SSF53597">
    <property type="entry name" value="Dihydrofolate reductase-like"/>
    <property type="match status" value="1"/>
</dbReference>
<dbReference type="PANTHER" id="PTHR48069">
    <property type="entry name" value="DIHYDROFOLATE REDUCTASE"/>
    <property type="match status" value="1"/>
</dbReference>
<evidence type="ECO:0000313" key="12">
    <source>
        <dbReference type="Proteomes" id="UP001501476"/>
    </source>
</evidence>